<evidence type="ECO:0000313" key="4">
    <source>
        <dbReference type="Proteomes" id="UP000282957"/>
    </source>
</evidence>
<dbReference type="SUPFAM" id="SSF53850">
    <property type="entry name" value="Periplasmic binding protein-like II"/>
    <property type="match status" value="1"/>
</dbReference>
<dbReference type="AlphaFoldDB" id="A0A437LX90"/>
<dbReference type="PIRSF" id="PIRSF017082">
    <property type="entry name" value="YflP"/>
    <property type="match status" value="1"/>
</dbReference>
<evidence type="ECO:0000256" key="2">
    <source>
        <dbReference type="SAM" id="SignalP"/>
    </source>
</evidence>
<dbReference type="InterPro" id="IPR005064">
    <property type="entry name" value="BUG"/>
</dbReference>
<proteinExistence type="inferred from homology"/>
<organism evidence="3 4">
    <name type="scientific">Rhodovarius crocodyli</name>
    <dbReference type="NCBI Taxonomy" id="1979269"/>
    <lineage>
        <taxon>Bacteria</taxon>
        <taxon>Pseudomonadati</taxon>
        <taxon>Pseudomonadota</taxon>
        <taxon>Alphaproteobacteria</taxon>
        <taxon>Acetobacterales</taxon>
        <taxon>Roseomonadaceae</taxon>
        <taxon>Rhodovarius</taxon>
    </lineage>
</organism>
<gene>
    <name evidence="3" type="ORF">EOD42_24200</name>
</gene>
<feature type="signal peptide" evidence="2">
    <location>
        <begin position="1"/>
        <end position="21"/>
    </location>
</feature>
<dbReference type="CDD" id="cd07012">
    <property type="entry name" value="PBP2_Bug_TTT"/>
    <property type="match status" value="1"/>
</dbReference>
<protein>
    <submittedName>
        <fullName evidence="3">Tripartite tricarboxylate transporter substrate binding protein</fullName>
    </submittedName>
</protein>
<dbReference type="Gene3D" id="3.40.190.10">
    <property type="entry name" value="Periplasmic binding protein-like II"/>
    <property type="match status" value="1"/>
</dbReference>
<dbReference type="RefSeq" id="WP_127790178.1">
    <property type="nucleotide sequence ID" value="NZ_SACL01000015.1"/>
</dbReference>
<dbReference type="InterPro" id="IPR042100">
    <property type="entry name" value="Bug_dom1"/>
</dbReference>
<sequence length="320" mass="32714">MTLINRRALAGVAAAPALAHAATWPERSITVVVPYSAGGPSDIFGRAMAAGLQPALGQAGVVENRAGANGSIACGQVARAAPDGHTLLVVAGGIMTINPLLMRNLPYDPVRDFAPITLGIRAPNVLVVPAASPITTLDGFIAAARANPAAITYGTPGPGSSEHLTMAMFAQRAGVEMTHVPYPGVAQTVTDLLGGTIQSGFLGLGATLTHIQGGRLRALAVSSTEESPALPGVPAVAGRFADFEAYSWQGIVAPRAVPEPILARLHGIFTETLAAPATRERLGALGFTIVGSTREAMAAQIESETARWRAVVNAANISLG</sequence>
<name>A0A437LX90_9PROT</name>
<feature type="chain" id="PRO_5019404704" evidence="2">
    <location>
        <begin position="22"/>
        <end position="320"/>
    </location>
</feature>
<dbReference type="Proteomes" id="UP000282957">
    <property type="component" value="Unassembled WGS sequence"/>
</dbReference>
<dbReference type="Pfam" id="PF03401">
    <property type="entry name" value="TctC"/>
    <property type="match status" value="1"/>
</dbReference>
<keyword evidence="2" id="KW-0732">Signal</keyword>
<accession>A0A437LX90</accession>
<comment type="caution">
    <text evidence="3">The sequence shown here is derived from an EMBL/GenBank/DDBJ whole genome shotgun (WGS) entry which is preliminary data.</text>
</comment>
<dbReference type="PANTHER" id="PTHR42928">
    <property type="entry name" value="TRICARBOXYLATE-BINDING PROTEIN"/>
    <property type="match status" value="1"/>
</dbReference>
<comment type="similarity">
    <text evidence="1">Belongs to the UPF0065 (bug) family.</text>
</comment>
<dbReference type="EMBL" id="SACL01000015">
    <property type="protein sequence ID" value="RVT89996.1"/>
    <property type="molecule type" value="Genomic_DNA"/>
</dbReference>
<dbReference type="Gene3D" id="3.40.190.150">
    <property type="entry name" value="Bordetella uptake gene, domain 1"/>
    <property type="match status" value="1"/>
</dbReference>
<reference evidence="3 4" key="1">
    <citation type="submission" date="2019-01" db="EMBL/GenBank/DDBJ databases">
        <authorList>
            <person name="Chen W.-M."/>
        </authorList>
    </citation>
    <scope>NUCLEOTIDE SEQUENCE [LARGE SCALE GENOMIC DNA]</scope>
    <source>
        <strain evidence="3 4">CCP-6</strain>
    </source>
</reference>
<evidence type="ECO:0000256" key="1">
    <source>
        <dbReference type="ARBA" id="ARBA00006987"/>
    </source>
</evidence>
<dbReference type="OrthoDB" id="5171643at2"/>
<dbReference type="PANTHER" id="PTHR42928:SF5">
    <property type="entry name" value="BLR1237 PROTEIN"/>
    <property type="match status" value="1"/>
</dbReference>
<evidence type="ECO:0000313" key="3">
    <source>
        <dbReference type="EMBL" id="RVT89996.1"/>
    </source>
</evidence>
<keyword evidence="4" id="KW-1185">Reference proteome</keyword>